<dbReference type="GO" id="GO:0003729">
    <property type="term" value="F:mRNA binding"/>
    <property type="evidence" value="ECO:0007669"/>
    <property type="project" value="TreeGrafter"/>
</dbReference>
<dbReference type="SUPFAM" id="SSF48371">
    <property type="entry name" value="ARM repeat"/>
    <property type="match status" value="1"/>
</dbReference>
<dbReference type="InterPro" id="IPR016024">
    <property type="entry name" value="ARM-type_fold"/>
</dbReference>
<reference evidence="1" key="1">
    <citation type="journal article" date="2020" name="New Phytol.">
        <title>Comparative genomics reveals dynamic genome evolution in host specialist ectomycorrhizal fungi.</title>
        <authorList>
            <person name="Lofgren L.A."/>
            <person name="Nguyen N.H."/>
            <person name="Vilgalys R."/>
            <person name="Ruytinx J."/>
            <person name="Liao H.L."/>
            <person name="Branco S."/>
            <person name="Kuo A."/>
            <person name="LaButti K."/>
            <person name="Lipzen A."/>
            <person name="Andreopoulos W."/>
            <person name="Pangilinan J."/>
            <person name="Riley R."/>
            <person name="Hundley H."/>
            <person name="Na H."/>
            <person name="Barry K."/>
            <person name="Grigoriev I.V."/>
            <person name="Stajich J.E."/>
            <person name="Kennedy P.G."/>
        </authorList>
    </citation>
    <scope>NUCLEOTIDE SEQUENCE</scope>
    <source>
        <strain evidence="1">MN1</strain>
    </source>
</reference>
<dbReference type="Proteomes" id="UP000807769">
    <property type="component" value="Unassembled WGS sequence"/>
</dbReference>
<dbReference type="OrthoDB" id="2684803at2759"/>
<sequence>MLWIPLMMLRRLKMIYIDGLVNVMDIRSFTDNFSAQAKAQTTMASVIMAVNASILAVPGVLFTGEDGQSCYHRKYTKFFVPDKCFSRVTTSHVMCSMWVPSLKKRLSKVATHPHGCCIDHTLDHQCIQLTLMATMFKCPVAHLIQDTDSWGYQVVQYILDLNNRFSDVVICQFTGNVYVPSVQKFNSNVIEKLQWEQANIENLSFHAPYGMMLMGNSGHCGGNPSYHGHGHHNAGAWHIPQGMHPTSVADVYAQGGLYGIQVQGSYSHSHLGPKMHGLQACLINGHFLQGTSPHSIAGYANVKNSLLYSTMVRDDDNA</sequence>
<dbReference type="InterPro" id="IPR011989">
    <property type="entry name" value="ARM-like"/>
</dbReference>
<accession>A0A9P7JE38</accession>
<evidence type="ECO:0000313" key="1">
    <source>
        <dbReference type="EMBL" id="KAG1817181.1"/>
    </source>
</evidence>
<proteinExistence type="predicted"/>
<gene>
    <name evidence="1" type="ORF">BJ212DRAFT_1299344</name>
</gene>
<dbReference type="PANTHER" id="PTHR12537:SF13">
    <property type="entry name" value="PUMILIO HOMOLOGY DOMAIN FAMILY MEMBER 4"/>
    <property type="match status" value="1"/>
</dbReference>
<dbReference type="AlphaFoldDB" id="A0A9P7JE38"/>
<dbReference type="GO" id="GO:0005737">
    <property type="term" value="C:cytoplasm"/>
    <property type="evidence" value="ECO:0007669"/>
    <property type="project" value="TreeGrafter"/>
</dbReference>
<name>A0A9P7JE38_9AGAM</name>
<organism evidence="1 2">
    <name type="scientific">Suillus subaureus</name>
    <dbReference type="NCBI Taxonomy" id="48587"/>
    <lineage>
        <taxon>Eukaryota</taxon>
        <taxon>Fungi</taxon>
        <taxon>Dikarya</taxon>
        <taxon>Basidiomycota</taxon>
        <taxon>Agaricomycotina</taxon>
        <taxon>Agaricomycetes</taxon>
        <taxon>Agaricomycetidae</taxon>
        <taxon>Boletales</taxon>
        <taxon>Suillineae</taxon>
        <taxon>Suillaceae</taxon>
        <taxon>Suillus</taxon>
    </lineage>
</organism>
<protein>
    <submittedName>
        <fullName evidence="1">Uncharacterized protein</fullName>
    </submittedName>
</protein>
<dbReference type="PANTHER" id="PTHR12537">
    <property type="entry name" value="RNA BINDING PROTEIN PUMILIO-RELATED"/>
    <property type="match status" value="1"/>
</dbReference>
<keyword evidence="2" id="KW-1185">Reference proteome</keyword>
<comment type="caution">
    <text evidence="1">The sequence shown here is derived from an EMBL/GenBank/DDBJ whole genome shotgun (WGS) entry which is preliminary data.</text>
</comment>
<dbReference type="GO" id="GO:0010608">
    <property type="term" value="P:post-transcriptional regulation of gene expression"/>
    <property type="evidence" value="ECO:0007669"/>
    <property type="project" value="TreeGrafter"/>
</dbReference>
<dbReference type="Gene3D" id="1.25.10.10">
    <property type="entry name" value="Leucine-rich Repeat Variant"/>
    <property type="match status" value="1"/>
</dbReference>
<evidence type="ECO:0000313" key="2">
    <source>
        <dbReference type="Proteomes" id="UP000807769"/>
    </source>
</evidence>
<dbReference type="GeneID" id="64626866"/>
<dbReference type="RefSeq" id="XP_041193600.1">
    <property type="nucleotide sequence ID" value="XM_041332849.1"/>
</dbReference>
<dbReference type="EMBL" id="JABBWG010000014">
    <property type="protein sequence ID" value="KAG1817181.1"/>
    <property type="molecule type" value="Genomic_DNA"/>
</dbReference>